<feature type="compositionally biased region" description="Basic and acidic residues" evidence="1">
    <location>
        <begin position="41"/>
        <end position="61"/>
    </location>
</feature>
<feature type="compositionally biased region" description="Basic and acidic residues" evidence="1">
    <location>
        <begin position="138"/>
        <end position="148"/>
    </location>
</feature>
<gene>
    <name evidence="3" type="primary">WBGene00114223</name>
</gene>
<organism evidence="3 4">
    <name type="scientific">Pristionchus pacificus</name>
    <name type="common">Parasitic nematode worm</name>
    <dbReference type="NCBI Taxonomy" id="54126"/>
    <lineage>
        <taxon>Eukaryota</taxon>
        <taxon>Metazoa</taxon>
        <taxon>Ecdysozoa</taxon>
        <taxon>Nematoda</taxon>
        <taxon>Chromadorea</taxon>
        <taxon>Rhabditida</taxon>
        <taxon>Rhabditina</taxon>
        <taxon>Diplogasteromorpha</taxon>
        <taxon>Diplogasteroidea</taxon>
        <taxon>Neodiplogasteridae</taxon>
        <taxon>Pristionchus</taxon>
    </lineage>
</organism>
<feature type="signal peptide" evidence="2">
    <location>
        <begin position="1"/>
        <end position="19"/>
    </location>
</feature>
<evidence type="ECO:0000313" key="4">
    <source>
        <dbReference type="Proteomes" id="UP000005239"/>
    </source>
</evidence>
<dbReference type="Proteomes" id="UP000005239">
    <property type="component" value="Unassembled WGS sequence"/>
</dbReference>
<reference evidence="4" key="1">
    <citation type="journal article" date="2008" name="Nat. Genet.">
        <title>The Pristionchus pacificus genome provides a unique perspective on nematode lifestyle and parasitism.</title>
        <authorList>
            <person name="Dieterich C."/>
            <person name="Clifton S.W."/>
            <person name="Schuster L.N."/>
            <person name="Chinwalla A."/>
            <person name="Delehaunty K."/>
            <person name="Dinkelacker I."/>
            <person name="Fulton L."/>
            <person name="Fulton R."/>
            <person name="Godfrey J."/>
            <person name="Minx P."/>
            <person name="Mitreva M."/>
            <person name="Roeseler W."/>
            <person name="Tian H."/>
            <person name="Witte H."/>
            <person name="Yang S.P."/>
            <person name="Wilson R.K."/>
            <person name="Sommer R.J."/>
        </authorList>
    </citation>
    <scope>NUCLEOTIDE SEQUENCE [LARGE SCALE GENOMIC DNA]</scope>
    <source>
        <strain evidence="4">PS312</strain>
    </source>
</reference>
<feature type="region of interest" description="Disordered" evidence="1">
    <location>
        <begin position="25"/>
        <end position="148"/>
    </location>
</feature>
<sequence length="148" mass="15973">MIPLLTLPLAALPILIGCAMKPTKTSTAPQFQFKNSNSKSTRAEDSKQKSDATQKSSDRMEGPSSGGGSKEKKGTVDNSSKKGAPIIYTPKRIIEPKTNELTEKEKAIAAGAKKERNEYPTFDDVHSDWEGPLGEMHGGAEKKPVESN</sequence>
<keyword evidence="2" id="KW-0732">Signal</keyword>
<accession>A0A8R1UHR4</accession>
<evidence type="ECO:0000256" key="2">
    <source>
        <dbReference type="SAM" id="SignalP"/>
    </source>
</evidence>
<accession>A0A454XLT4</accession>
<evidence type="ECO:0000313" key="3">
    <source>
        <dbReference type="EnsemblMetazoa" id="PPA24669.1"/>
    </source>
</evidence>
<protein>
    <submittedName>
        <fullName evidence="3">Uncharacterized protein</fullName>
    </submittedName>
</protein>
<proteinExistence type="predicted"/>
<dbReference type="AlphaFoldDB" id="A0A454XLT4"/>
<dbReference type="EnsemblMetazoa" id="PPA24669.1">
    <property type="protein sequence ID" value="PPA24669.1"/>
    <property type="gene ID" value="WBGene00114223"/>
</dbReference>
<feature type="chain" id="PRO_5043758621" evidence="2">
    <location>
        <begin position="20"/>
        <end position="148"/>
    </location>
</feature>
<keyword evidence="4" id="KW-1185">Reference proteome</keyword>
<evidence type="ECO:0000256" key="1">
    <source>
        <dbReference type="SAM" id="MobiDB-lite"/>
    </source>
</evidence>
<name>A0A454XLT4_PRIPA</name>
<reference evidence="3" key="2">
    <citation type="submission" date="2022-06" db="UniProtKB">
        <authorList>
            <consortium name="EnsemblMetazoa"/>
        </authorList>
    </citation>
    <scope>IDENTIFICATION</scope>
    <source>
        <strain evidence="3">PS312</strain>
    </source>
</reference>
<feature type="compositionally biased region" description="Basic and acidic residues" evidence="1">
    <location>
        <begin position="92"/>
        <end position="129"/>
    </location>
</feature>
<feature type="compositionally biased region" description="Polar residues" evidence="1">
    <location>
        <begin position="25"/>
        <end position="40"/>
    </location>
</feature>